<dbReference type="Proteomes" id="UP000244911">
    <property type="component" value="Unassembled WGS sequence"/>
</dbReference>
<accession>A0A2R8ATU1</accession>
<keyword evidence="4" id="KW-1185">Reference proteome</keyword>
<keyword evidence="1" id="KW-0378">Hydrolase</keyword>
<dbReference type="InterPro" id="IPR015797">
    <property type="entry name" value="NUDIX_hydrolase-like_dom_sf"/>
</dbReference>
<evidence type="ECO:0000259" key="2">
    <source>
        <dbReference type="PROSITE" id="PS51462"/>
    </source>
</evidence>
<reference evidence="3 4" key="1">
    <citation type="submission" date="2018-03" db="EMBL/GenBank/DDBJ databases">
        <authorList>
            <person name="Keele B.F."/>
        </authorList>
    </citation>
    <scope>NUCLEOTIDE SEQUENCE [LARGE SCALE GENOMIC DNA]</scope>
    <source>
        <strain evidence="3 4">CECT 8811</strain>
    </source>
</reference>
<gene>
    <name evidence="3" type="ORF">ALP8811_03258</name>
</gene>
<dbReference type="InterPro" id="IPR020476">
    <property type="entry name" value="Nudix_hydrolase"/>
</dbReference>
<evidence type="ECO:0000313" key="4">
    <source>
        <dbReference type="Proteomes" id="UP000244911"/>
    </source>
</evidence>
<dbReference type="GO" id="GO:0016787">
    <property type="term" value="F:hydrolase activity"/>
    <property type="evidence" value="ECO:0007669"/>
    <property type="project" value="UniProtKB-KW"/>
</dbReference>
<evidence type="ECO:0000256" key="1">
    <source>
        <dbReference type="ARBA" id="ARBA00022801"/>
    </source>
</evidence>
<name>A0A2R8ATU1_9RHOB</name>
<dbReference type="InterPro" id="IPR000086">
    <property type="entry name" value="NUDIX_hydrolase_dom"/>
</dbReference>
<evidence type="ECO:0000313" key="3">
    <source>
        <dbReference type="EMBL" id="SPF79317.1"/>
    </source>
</evidence>
<dbReference type="SUPFAM" id="SSF55811">
    <property type="entry name" value="Nudix"/>
    <property type="match status" value="1"/>
</dbReference>
<sequence length="144" mass="16194">MFTGDYMGAKLVLLMGGKLVTILRDDRPDIPYPDMWDMPGGGPEPGETPEDCVLRETCEELSLVISPDQLIWKQRFESPHVAGTFSWWFGAVLPETARDQIQLGDEGQCWRLVAPEDWLADPRSIAYFKPRVQAGLDAISRINS</sequence>
<dbReference type="Gene3D" id="3.90.79.10">
    <property type="entry name" value="Nucleoside Triphosphate Pyrophosphohydrolase"/>
    <property type="match status" value="1"/>
</dbReference>
<dbReference type="PRINTS" id="PR00502">
    <property type="entry name" value="NUDIXFAMILY"/>
</dbReference>
<dbReference type="OrthoDB" id="289720at2"/>
<dbReference type="PROSITE" id="PS51462">
    <property type="entry name" value="NUDIX"/>
    <property type="match status" value="1"/>
</dbReference>
<dbReference type="RefSeq" id="WP_108858265.1">
    <property type="nucleotide sequence ID" value="NZ_OMOI01000002.1"/>
</dbReference>
<proteinExistence type="predicted"/>
<dbReference type="Pfam" id="PF00293">
    <property type="entry name" value="NUDIX"/>
    <property type="match status" value="1"/>
</dbReference>
<feature type="domain" description="Nudix hydrolase" evidence="2">
    <location>
        <begin position="1"/>
        <end position="138"/>
    </location>
</feature>
<protein>
    <recommendedName>
        <fullName evidence="2">Nudix hydrolase domain-containing protein</fullName>
    </recommendedName>
</protein>
<dbReference type="AlphaFoldDB" id="A0A2R8ATU1"/>
<dbReference type="EMBL" id="OMOI01000002">
    <property type="protein sequence ID" value="SPF79317.1"/>
    <property type="molecule type" value="Genomic_DNA"/>
</dbReference>
<dbReference type="CDD" id="cd04682">
    <property type="entry name" value="NUDIX_Hydrolase"/>
    <property type="match status" value="1"/>
</dbReference>
<organism evidence="3 4">
    <name type="scientific">Aliiroseovarius pelagivivens</name>
    <dbReference type="NCBI Taxonomy" id="1639690"/>
    <lineage>
        <taxon>Bacteria</taxon>
        <taxon>Pseudomonadati</taxon>
        <taxon>Pseudomonadota</taxon>
        <taxon>Alphaproteobacteria</taxon>
        <taxon>Rhodobacterales</taxon>
        <taxon>Paracoccaceae</taxon>
        <taxon>Aliiroseovarius</taxon>
    </lineage>
</organism>